<comment type="caution">
    <text evidence="3">The sequence shown here is derived from an EMBL/GenBank/DDBJ whole genome shotgun (WGS) entry which is preliminary data.</text>
</comment>
<sequence>MQRSWLYPARAASSHIGAIRAYAYTPKPHHELKGIRPEPVFPVESDPAVFRRSLDKILPKESTSLLTDAVALQIFTHKSFMHGQVPYNSKLGFMGRRALNLALLLHLASQASSSPLAIAGKQVNALYAPTIGYLMDTRSLSYAAQALGFEPHLMRWKPRRAEDLAGSGLPSVQKHALLAAIGWLELGVGSAQARQFCEDKVVPELIQSTEKQKAMARESAHATGTSASQIITELPLSDPNSTRTSRAPSPGTLPATGTLRLRGEHRRSRRVQWAQQTVDNEGLGRKSSKICCIYHRPRHFDSSSSSSSSSSGSSSDGSDVGNTSGDDELGEEARAARKALRERQQARREARLTHKKRKADARKEKREHTHDGPCRHDEDQAQGDKKDKDAEDADDEEEKDASTEATRETATSQSTESKRPAKPNAYEEGPR</sequence>
<name>A0A1Y2FNK1_PROLT</name>
<dbReference type="Pfam" id="PF14622">
    <property type="entry name" value="Ribonucleas_3_3"/>
    <property type="match status" value="1"/>
</dbReference>
<feature type="compositionally biased region" description="Basic and acidic residues" evidence="1">
    <location>
        <begin position="331"/>
        <end position="352"/>
    </location>
</feature>
<dbReference type="Gene3D" id="1.10.1520.10">
    <property type="entry name" value="Ribonuclease III domain"/>
    <property type="match status" value="1"/>
</dbReference>
<dbReference type="PANTHER" id="PTHR28160:SF1">
    <property type="entry name" value="LARGE RIBOSOMAL SUBUNIT PROTEIN ML57"/>
    <property type="match status" value="1"/>
</dbReference>
<protein>
    <submittedName>
        <fullName evidence="3">Phosphatase inhibitor-domain-containing protein</fullName>
    </submittedName>
</protein>
<dbReference type="GO" id="GO:0006396">
    <property type="term" value="P:RNA processing"/>
    <property type="evidence" value="ECO:0007669"/>
    <property type="project" value="InterPro"/>
</dbReference>
<dbReference type="STRING" id="56484.A0A1Y2FNK1"/>
<dbReference type="SUPFAM" id="SSF69065">
    <property type="entry name" value="RNase III domain-like"/>
    <property type="match status" value="1"/>
</dbReference>
<dbReference type="OrthoDB" id="307488at2759"/>
<feature type="region of interest" description="Disordered" evidence="1">
    <location>
        <begin position="298"/>
        <end position="431"/>
    </location>
</feature>
<gene>
    <name evidence="3" type="ORF">BCR37DRAFT_391886</name>
</gene>
<dbReference type="InterPro" id="IPR036389">
    <property type="entry name" value="RNase_III_sf"/>
</dbReference>
<dbReference type="InterPro" id="IPR011107">
    <property type="entry name" value="PPI_Ypi1"/>
</dbReference>
<evidence type="ECO:0000259" key="2">
    <source>
        <dbReference type="Pfam" id="PF14622"/>
    </source>
</evidence>
<feature type="compositionally biased region" description="Acidic residues" evidence="1">
    <location>
        <begin position="390"/>
        <end position="399"/>
    </location>
</feature>
<evidence type="ECO:0000313" key="3">
    <source>
        <dbReference type="EMBL" id="ORY84295.1"/>
    </source>
</evidence>
<dbReference type="Proteomes" id="UP000193685">
    <property type="component" value="Unassembled WGS sequence"/>
</dbReference>
<organism evidence="3 4">
    <name type="scientific">Protomyces lactucae-debilis</name>
    <dbReference type="NCBI Taxonomy" id="2754530"/>
    <lineage>
        <taxon>Eukaryota</taxon>
        <taxon>Fungi</taxon>
        <taxon>Dikarya</taxon>
        <taxon>Ascomycota</taxon>
        <taxon>Taphrinomycotina</taxon>
        <taxon>Taphrinomycetes</taxon>
        <taxon>Taphrinales</taxon>
        <taxon>Protomycetaceae</taxon>
        <taxon>Protomyces</taxon>
    </lineage>
</organism>
<keyword evidence="4" id="KW-1185">Reference proteome</keyword>
<dbReference type="GO" id="GO:0005762">
    <property type="term" value="C:mitochondrial large ribosomal subunit"/>
    <property type="evidence" value="ECO:0007669"/>
    <property type="project" value="InterPro"/>
</dbReference>
<feature type="domain" description="RNase III" evidence="2">
    <location>
        <begin position="70"/>
        <end position="204"/>
    </location>
</feature>
<dbReference type="GO" id="GO:0004525">
    <property type="term" value="F:ribonuclease III activity"/>
    <property type="evidence" value="ECO:0007669"/>
    <property type="project" value="InterPro"/>
</dbReference>
<reference evidence="3 4" key="1">
    <citation type="submission" date="2016-07" db="EMBL/GenBank/DDBJ databases">
        <title>Pervasive Adenine N6-methylation of Active Genes in Fungi.</title>
        <authorList>
            <consortium name="DOE Joint Genome Institute"/>
            <person name="Mondo S.J."/>
            <person name="Dannebaum R.O."/>
            <person name="Kuo R.C."/>
            <person name="Labutti K."/>
            <person name="Haridas S."/>
            <person name="Kuo A."/>
            <person name="Salamov A."/>
            <person name="Ahrendt S.R."/>
            <person name="Lipzen A."/>
            <person name="Sullivan W."/>
            <person name="Andreopoulos W.B."/>
            <person name="Clum A."/>
            <person name="Lindquist E."/>
            <person name="Daum C."/>
            <person name="Ramamoorthy G.K."/>
            <person name="Gryganskyi A."/>
            <person name="Culley D."/>
            <person name="Magnuson J.K."/>
            <person name="James T.Y."/>
            <person name="O'Malley M.A."/>
            <person name="Stajich J.E."/>
            <person name="Spatafora J.W."/>
            <person name="Visel A."/>
            <person name="Grigoriev I.V."/>
        </authorList>
    </citation>
    <scope>NUCLEOTIDE SEQUENCE [LARGE SCALE GENOMIC DNA]</scope>
    <source>
        <strain evidence="3 4">12-1054</strain>
    </source>
</reference>
<dbReference type="InterPro" id="IPR000999">
    <property type="entry name" value="RNase_III_dom"/>
</dbReference>
<feature type="region of interest" description="Disordered" evidence="1">
    <location>
        <begin position="212"/>
        <end position="275"/>
    </location>
</feature>
<proteinExistence type="predicted"/>
<evidence type="ECO:0000313" key="4">
    <source>
        <dbReference type="Proteomes" id="UP000193685"/>
    </source>
</evidence>
<dbReference type="GO" id="GO:0003735">
    <property type="term" value="F:structural constituent of ribosome"/>
    <property type="evidence" value="ECO:0007669"/>
    <property type="project" value="InterPro"/>
</dbReference>
<feature type="compositionally biased region" description="Basic and acidic residues" evidence="1">
    <location>
        <begin position="361"/>
        <end position="389"/>
    </location>
</feature>
<dbReference type="GeneID" id="63787664"/>
<dbReference type="GO" id="GO:0032543">
    <property type="term" value="P:mitochondrial translation"/>
    <property type="evidence" value="ECO:0007669"/>
    <property type="project" value="InterPro"/>
</dbReference>
<dbReference type="AlphaFoldDB" id="A0A1Y2FNK1"/>
<dbReference type="InterPro" id="IPR040030">
    <property type="entry name" value="Ribosomal_mL57"/>
</dbReference>
<dbReference type="Pfam" id="PF07491">
    <property type="entry name" value="PPI_Ypi1"/>
    <property type="match status" value="1"/>
</dbReference>
<dbReference type="GO" id="GO:0004865">
    <property type="term" value="F:protein serine/threonine phosphatase inhibitor activity"/>
    <property type="evidence" value="ECO:0007669"/>
    <property type="project" value="InterPro"/>
</dbReference>
<dbReference type="EMBL" id="MCFI01000006">
    <property type="protein sequence ID" value="ORY84295.1"/>
    <property type="molecule type" value="Genomic_DNA"/>
</dbReference>
<feature type="compositionally biased region" description="Polar residues" evidence="1">
    <location>
        <begin position="222"/>
        <end position="231"/>
    </location>
</feature>
<accession>A0A1Y2FNK1</accession>
<dbReference type="RefSeq" id="XP_040726313.1">
    <property type="nucleotide sequence ID" value="XM_040871065.1"/>
</dbReference>
<feature type="compositionally biased region" description="Polar residues" evidence="1">
    <location>
        <begin position="238"/>
        <end position="247"/>
    </location>
</feature>
<evidence type="ECO:0000256" key="1">
    <source>
        <dbReference type="SAM" id="MobiDB-lite"/>
    </source>
</evidence>
<dbReference type="PANTHER" id="PTHR28160">
    <property type="entry name" value="54S RIBOSOMAL PROTEIN L15, MITOCHONDRIAL"/>
    <property type="match status" value="1"/>
</dbReference>
<feature type="compositionally biased region" description="Low complexity" evidence="1">
    <location>
        <begin position="302"/>
        <end position="324"/>
    </location>
</feature>